<dbReference type="PROSITE" id="PS00041">
    <property type="entry name" value="HTH_ARAC_FAMILY_1"/>
    <property type="match status" value="1"/>
</dbReference>
<dbReference type="Gene3D" id="3.30.565.10">
    <property type="entry name" value="Histidine kinase-like ATPase, C-terminal domain"/>
    <property type="match status" value="1"/>
</dbReference>
<dbReference type="SUPFAM" id="SSF52172">
    <property type="entry name" value="CheY-like"/>
    <property type="match status" value="1"/>
</dbReference>
<dbReference type="PRINTS" id="PR00344">
    <property type="entry name" value="BCTRLSENSOR"/>
</dbReference>
<keyword evidence="4" id="KW-0805">Transcription regulation</keyword>
<evidence type="ECO:0000256" key="9">
    <source>
        <dbReference type="SAM" id="Phobius"/>
    </source>
</evidence>
<evidence type="ECO:0000256" key="7">
    <source>
        <dbReference type="PROSITE-ProRule" id="PRU00169"/>
    </source>
</evidence>
<dbReference type="InterPro" id="IPR028082">
    <property type="entry name" value="Peripla_BP_I"/>
</dbReference>
<feature type="domain" description="Response regulatory" evidence="12">
    <location>
        <begin position="684"/>
        <end position="799"/>
    </location>
</feature>
<evidence type="ECO:0000259" key="12">
    <source>
        <dbReference type="PROSITE" id="PS50110"/>
    </source>
</evidence>
<dbReference type="Proteomes" id="UP001165297">
    <property type="component" value="Unassembled WGS sequence"/>
</dbReference>
<dbReference type="Gene3D" id="3.40.50.2300">
    <property type="match status" value="3"/>
</dbReference>
<keyword evidence="6" id="KW-0804">Transcription</keyword>
<evidence type="ECO:0000256" key="1">
    <source>
        <dbReference type="ARBA" id="ARBA00000085"/>
    </source>
</evidence>
<dbReference type="PANTHER" id="PTHR43547:SF2">
    <property type="entry name" value="HYBRID SIGNAL TRANSDUCTION HISTIDINE KINASE C"/>
    <property type="match status" value="1"/>
</dbReference>
<evidence type="ECO:0000313" key="13">
    <source>
        <dbReference type="EMBL" id="MCB2377248.1"/>
    </source>
</evidence>
<dbReference type="Pfam" id="PF02518">
    <property type="entry name" value="HATPase_c"/>
    <property type="match status" value="1"/>
</dbReference>
<dbReference type="InterPro" id="IPR025997">
    <property type="entry name" value="SBP_2_dom"/>
</dbReference>
<evidence type="ECO:0000256" key="2">
    <source>
        <dbReference type="ARBA" id="ARBA00012438"/>
    </source>
</evidence>
<dbReference type="PANTHER" id="PTHR43547">
    <property type="entry name" value="TWO-COMPONENT HISTIDINE KINASE"/>
    <property type="match status" value="1"/>
</dbReference>
<dbReference type="SUPFAM" id="SSF55874">
    <property type="entry name" value="ATPase domain of HSP90 chaperone/DNA topoisomerase II/histidine kinase"/>
    <property type="match status" value="1"/>
</dbReference>
<dbReference type="CDD" id="cd06308">
    <property type="entry name" value="PBP1_sensor_kinase-like"/>
    <property type="match status" value="1"/>
</dbReference>
<dbReference type="InterPro" id="IPR001789">
    <property type="entry name" value="Sig_transdc_resp-reg_receiver"/>
</dbReference>
<dbReference type="RefSeq" id="WP_226183889.1">
    <property type="nucleotide sequence ID" value="NZ_JAJADQ010000003.1"/>
</dbReference>
<dbReference type="EC" id="2.7.13.3" evidence="2"/>
<dbReference type="InterPro" id="IPR036890">
    <property type="entry name" value="HATPase_C_sf"/>
</dbReference>
<organism evidence="13 14">
    <name type="scientific">Hymenobacter nitidus</name>
    <dbReference type="NCBI Taxonomy" id="2880929"/>
    <lineage>
        <taxon>Bacteria</taxon>
        <taxon>Pseudomonadati</taxon>
        <taxon>Bacteroidota</taxon>
        <taxon>Cytophagia</taxon>
        <taxon>Cytophagales</taxon>
        <taxon>Hymenobacteraceae</taxon>
        <taxon>Hymenobacter</taxon>
    </lineage>
</organism>
<dbReference type="InterPro" id="IPR004358">
    <property type="entry name" value="Sig_transdc_His_kin-like_C"/>
</dbReference>
<evidence type="ECO:0000256" key="6">
    <source>
        <dbReference type="ARBA" id="ARBA00023163"/>
    </source>
</evidence>
<dbReference type="CDD" id="cd00082">
    <property type="entry name" value="HisKA"/>
    <property type="match status" value="1"/>
</dbReference>
<dbReference type="InterPro" id="IPR036097">
    <property type="entry name" value="HisK_dim/P_sf"/>
</dbReference>
<keyword evidence="5" id="KW-0238">DNA-binding</keyword>
<dbReference type="InterPro" id="IPR011006">
    <property type="entry name" value="CheY-like_superfamily"/>
</dbReference>
<dbReference type="Gene3D" id="1.10.10.60">
    <property type="entry name" value="Homeodomain-like"/>
    <property type="match status" value="1"/>
</dbReference>
<keyword evidence="8" id="KW-0175">Coiled coil</keyword>
<dbReference type="InterPro" id="IPR018062">
    <property type="entry name" value="HTH_AraC-typ_CS"/>
</dbReference>
<reference evidence="13" key="1">
    <citation type="submission" date="2021-10" db="EMBL/GenBank/DDBJ databases">
        <authorList>
            <person name="Dean J.D."/>
            <person name="Kim M.K."/>
            <person name="Newey C.N."/>
            <person name="Stoker T.S."/>
            <person name="Thompson D.W."/>
            <person name="Grose J.H."/>
        </authorList>
    </citation>
    <scope>NUCLEOTIDE SEQUENCE</scope>
    <source>
        <strain evidence="13">BT635</strain>
    </source>
</reference>
<dbReference type="InterPro" id="IPR003594">
    <property type="entry name" value="HATPase_dom"/>
</dbReference>
<evidence type="ECO:0000256" key="4">
    <source>
        <dbReference type="ARBA" id="ARBA00023015"/>
    </source>
</evidence>
<keyword evidence="9" id="KW-0812">Transmembrane</keyword>
<dbReference type="InterPro" id="IPR005467">
    <property type="entry name" value="His_kinase_dom"/>
</dbReference>
<evidence type="ECO:0000256" key="8">
    <source>
        <dbReference type="SAM" id="Coils"/>
    </source>
</evidence>
<feature type="domain" description="HTH araC/xylS-type" evidence="10">
    <location>
        <begin position="831"/>
        <end position="930"/>
    </location>
</feature>
<evidence type="ECO:0000313" key="14">
    <source>
        <dbReference type="Proteomes" id="UP001165297"/>
    </source>
</evidence>
<dbReference type="SUPFAM" id="SSF47384">
    <property type="entry name" value="Homodimeric domain of signal transducing histidine kinase"/>
    <property type="match status" value="1"/>
</dbReference>
<dbReference type="SMART" id="SM00388">
    <property type="entry name" value="HisKA"/>
    <property type="match status" value="1"/>
</dbReference>
<dbReference type="Pfam" id="PF13407">
    <property type="entry name" value="Peripla_BP_4"/>
    <property type="match status" value="1"/>
</dbReference>
<dbReference type="InterPro" id="IPR003661">
    <property type="entry name" value="HisK_dim/P_dom"/>
</dbReference>
<name>A0ABS8AA18_9BACT</name>
<proteinExistence type="predicted"/>
<keyword evidence="3 7" id="KW-0597">Phosphoprotein</keyword>
<dbReference type="Gene3D" id="1.10.287.130">
    <property type="match status" value="1"/>
</dbReference>
<evidence type="ECO:0000256" key="3">
    <source>
        <dbReference type="ARBA" id="ARBA00022553"/>
    </source>
</evidence>
<dbReference type="Pfam" id="PF00512">
    <property type="entry name" value="HisKA"/>
    <property type="match status" value="1"/>
</dbReference>
<dbReference type="InterPro" id="IPR018060">
    <property type="entry name" value="HTH_AraC"/>
</dbReference>
<comment type="caution">
    <text evidence="13">The sequence shown here is derived from an EMBL/GenBank/DDBJ whole genome shotgun (WGS) entry which is preliminary data.</text>
</comment>
<feature type="modified residue" description="4-aspartylphosphate" evidence="7">
    <location>
        <position position="732"/>
    </location>
</feature>
<dbReference type="CDD" id="cd17574">
    <property type="entry name" value="REC_OmpR"/>
    <property type="match status" value="1"/>
</dbReference>
<dbReference type="Pfam" id="PF00072">
    <property type="entry name" value="Response_reg"/>
    <property type="match status" value="1"/>
</dbReference>
<dbReference type="CDD" id="cd16922">
    <property type="entry name" value="HATPase_EvgS-ArcB-TorS-like"/>
    <property type="match status" value="1"/>
</dbReference>
<dbReference type="SUPFAM" id="SSF46689">
    <property type="entry name" value="Homeodomain-like"/>
    <property type="match status" value="1"/>
</dbReference>
<dbReference type="SMART" id="SM00387">
    <property type="entry name" value="HATPase_c"/>
    <property type="match status" value="1"/>
</dbReference>
<feature type="domain" description="Histidine kinase" evidence="11">
    <location>
        <begin position="426"/>
        <end position="643"/>
    </location>
</feature>
<feature type="transmembrane region" description="Helical" evidence="9">
    <location>
        <begin position="360"/>
        <end position="382"/>
    </location>
</feature>
<dbReference type="PROSITE" id="PS01124">
    <property type="entry name" value="HTH_ARAC_FAMILY_2"/>
    <property type="match status" value="1"/>
</dbReference>
<dbReference type="PROSITE" id="PS50110">
    <property type="entry name" value="RESPONSE_REGULATORY"/>
    <property type="match status" value="1"/>
</dbReference>
<dbReference type="SMART" id="SM00448">
    <property type="entry name" value="REC"/>
    <property type="match status" value="1"/>
</dbReference>
<keyword evidence="9" id="KW-0472">Membrane</keyword>
<accession>A0ABS8AA18</accession>
<dbReference type="EMBL" id="JAJADQ010000003">
    <property type="protein sequence ID" value="MCB2377248.1"/>
    <property type="molecule type" value="Genomic_DNA"/>
</dbReference>
<comment type="catalytic activity">
    <reaction evidence="1">
        <text>ATP + protein L-histidine = ADP + protein N-phospho-L-histidine.</text>
        <dbReference type="EC" id="2.7.13.3"/>
    </reaction>
</comment>
<protein>
    <recommendedName>
        <fullName evidence="2">histidine kinase</fullName>
        <ecNumber evidence="2">2.7.13.3</ecNumber>
    </recommendedName>
</protein>
<evidence type="ECO:0000259" key="10">
    <source>
        <dbReference type="PROSITE" id="PS01124"/>
    </source>
</evidence>
<feature type="coiled-coil region" evidence="8">
    <location>
        <begin position="385"/>
        <end position="412"/>
    </location>
</feature>
<dbReference type="PROSITE" id="PS50109">
    <property type="entry name" value="HIS_KIN"/>
    <property type="match status" value="1"/>
</dbReference>
<evidence type="ECO:0000259" key="11">
    <source>
        <dbReference type="PROSITE" id="PS50109"/>
    </source>
</evidence>
<keyword evidence="14" id="KW-1185">Reference proteome</keyword>
<dbReference type="SMART" id="SM00342">
    <property type="entry name" value="HTH_ARAC"/>
    <property type="match status" value="1"/>
</dbReference>
<gene>
    <name evidence="13" type="ORF">LGH70_06620</name>
</gene>
<keyword evidence="9" id="KW-1133">Transmembrane helix</keyword>
<dbReference type="Pfam" id="PF12833">
    <property type="entry name" value="HTH_18"/>
    <property type="match status" value="1"/>
</dbReference>
<dbReference type="SUPFAM" id="SSF53822">
    <property type="entry name" value="Periplasmic binding protein-like I"/>
    <property type="match status" value="1"/>
</dbReference>
<dbReference type="InterPro" id="IPR009057">
    <property type="entry name" value="Homeodomain-like_sf"/>
</dbReference>
<evidence type="ECO:0000256" key="5">
    <source>
        <dbReference type="ARBA" id="ARBA00023125"/>
    </source>
</evidence>
<sequence>MPNFTFSGHSTQAGRSVLARHGQELVGLVVLVLALLTGCTHSAPPPKYRIGFSQCTNGDAWRQAMLAGMKKELSFYPEVSFTIKDAKYNSALQEQQIKELLRQGIDLLIVSANEAEPVTPIVEEVYNRGIPVVILDRRTTSRLYTAYVGGNNVEVGQTAGHYAASLLKQRGQVLEVLGAPGSSPALDRHRGFVQALKAYPGVQLVAQVNSNWERPSVLERLPAVLQAHPEVDLIFAHNDRVALGAYQVCKQLGRQNQVKIVGVDGLPGMRGGIQLVQDGIITATLLYSPGGEEAIRTALKILRRQPYDKENILGTMVIDSTNALTMKLQTEKLGSQQQDIQRQQQLLQQQRDTYASQQTVLYVLAAALLGAAVLGAVAFRAFRVNRRINQQLEGQNEEIRQQRNQIQDFAERARVETEAKLRFFTNFSHELRTPLTLILGPVEEMLTGAPDLPAAHRHDLSLVRRNAQRLLQLVNQLMDFRKIDVGKMPVRATEGNLVSFVREIMDVFEKPARQRGISLRFLPAEPVIRLWFDGNILDKVFFNLLSNALKFTPERGQISVSIQAVPVDNVVRISVEDSGRGISEQDRAHIFEWFYQGNQSTAKGSGMGLALALGLTRLHLGQLTFTSQPGQGSTFVVTLPLELPQELRSNEAVPLPVPALAIDEGLPRRPEDAPLPTGATREALVLVIEDNPDVNAFLTQKLQPHFQVDTALDGATGLRLAAETIPDLIVCDVMLPEISGLEVVAQLKGDWRTSHIPIVLLTARNAPEQQVEGVQAGADLYLTKPFNPTFLLESLRTLLANRDRQREHFRRELSTDTVTVAPQRVDQKFLADLTAIVEANVSRSDLSVEDVARSLGISRVQLYRKVKAVLGTGVTDFIQGVRLTKARQLLLTDDLTIAEVAYQLGFSSPSYFSTSFKARYQVSPSEFRALHTTAG</sequence>